<keyword evidence="6" id="KW-1185">Reference proteome</keyword>
<feature type="region of interest" description="Disordered" evidence="3">
    <location>
        <begin position="474"/>
        <end position="565"/>
    </location>
</feature>
<dbReference type="PROSITE" id="PS00092">
    <property type="entry name" value="N6_MTASE"/>
    <property type="match status" value="1"/>
</dbReference>
<dbReference type="SUPFAM" id="SSF53335">
    <property type="entry name" value="S-adenosyl-L-methionine-dependent methyltransferases"/>
    <property type="match status" value="1"/>
</dbReference>
<keyword evidence="2 5" id="KW-0808">Transferase</keyword>
<evidence type="ECO:0000256" key="2">
    <source>
        <dbReference type="ARBA" id="ARBA00022679"/>
    </source>
</evidence>
<evidence type="ECO:0000259" key="4">
    <source>
        <dbReference type="Pfam" id="PF01170"/>
    </source>
</evidence>
<dbReference type="Gene3D" id="3.40.50.150">
    <property type="entry name" value="Vaccinia Virus protein VP39"/>
    <property type="match status" value="1"/>
</dbReference>
<comment type="caution">
    <text evidence="5">The sequence shown here is derived from an EMBL/GenBank/DDBJ whole genome shotgun (WGS) entry which is preliminary data.</text>
</comment>
<dbReference type="PANTHER" id="PTHR13370:SF3">
    <property type="entry name" value="TRNA (GUANINE(10)-N2)-METHYLTRANSFERASE HOMOLOG"/>
    <property type="match status" value="1"/>
</dbReference>
<dbReference type="AlphaFoldDB" id="S9VL14"/>
<feature type="compositionally biased region" description="Basic and acidic residues" evidence="3">
    <location>
        <begin position="518"/>
        <end position="552"/>
    </location>
</feature>
<evidence type="ECO:0000256" key="3">
    <source>
        <dbReference type="SAM" id="MobiDB-lite"/>
    </source>
</evidence>
<dbReference type="Proteomes" id="UP000015354">
    <property type="component" value="Unassembled WGS sequence"/>
</dbReference>
<dbReference type="GO" id="GO:0032259">
    <property type="term" value="P:methylation"/>
    <property type="evidence" value="ECO:0007669"/>
    <property type="project" value="UniProtKB-KW"/>
</dbReference>
<organism evidence="5 6">
    <name type="scientific">Strigomonas culicis</name>
    <dbReference type="NCBI Taxonomy" id="28005"/>
    <lineage>
        <taxon>Eukaryota</taxon>
        <taxon>Discoba</taxon>
        <taxon>Euglenozoa</taxon>
        <taxon>Kinetoplastea</taxon>
        <taxon>Metakinetoplastina</taxon>
        <taxon>Trypanosomatida</taxon>
        <taxon>Trypanosomatidae</taxon>
        <taxon>Strigomonadinae</taxon>
        <taxon>Strigomonas</taxon>
    </lineage>
</organism>
<dbReference type="Pfam" id="PF01170">
    <property type="entry name" value="UPF0020"/>
    <property type="match status" value="1"/>
</dbReference>
<feature type="compositionally biased region" description="Polar residues" evidence="3">
    <location>
        <begin position="553"/>
        <end position="565"/>
    </location>
</feature>
<name>S9VL14_9TRYP</name>
<dbReference type="PRINTS" id="PR00507">
    <property type="entry name" value="N12N6MTFRASE"/>
</dbReference>
<proteinExistence type="predicted"/>
<dbReference type="InterPro" id="IPR000241">
    <property type="entry name" value="RlmKL-like_Mtase"/>
</dbReference>
<evidence type="ECO:0000313" key="6">
    <source>
        <dbReference type="Proteomes" id="UP000015354"/>
    </source>
</evidence>
<feature type="compositionally biased region" description="Basic and acidic residues" evidence="3">
    <location>
        <begin position="474"/>
        <end position="505"/>
    </location>
</feature>
<accession>S9VL14</accession>
<dbReference type="GO" id="GO:0043527">
    <property type="term" value="C:tRNA methyltransferase complex"/>
    <property type="evidence" value="ECO:0007669"/>
    <property type="project" value="UniProtKB-ARBA"/>
</dbReference>
<evidence type="ECO:0000256" key="1">
    <source>
        <dbReference type="ARBA" id="ARBA00022603"/>
    </source>
</evidence>
<feature type="domain" description="Ribosomal RNA large subunit methyltransferase K/L-like methyltransferase" evidence="4">
    <location>
        <begin position="208"/>
        <end position="259"/>
    </location>
</feature>
<dbReference type="GO" id="GO:0003676">
    <property type="term" value="F:nucleic acid binding"/>
    <property type="evidence" value="ECO:0007669"/>
    <property type="project" value="InterPro"/>
</dbReference>
<dbReference type="PANTHER" id="PTHR13370">
    <property type="entry name" value="RNA METHYLASE-RELATED"/>
    <property type="match status" value="1"/>
</dbReference>
<sequence length="565" mass="64154">MKCVAVFASNASLAQFRVEEFLCVAELFHVHISRVEGVSWLEGEDNDCFFVFHCDAVQQLQRVAHRCVLLRGIYVLLQTAPSLEDLYDRHRQREGHPTIYEGEQESDYCEGDFCYGVETVGRRYSGEAKTKIIDELLRTSTYDANSRAVNYKNPQVRFVLFVQHATQEAPAGAPKGWVPDGPVLRVFHCVSLFESHRNATLTKYDLRKRPYIGTTSMPPEESLLMGNFCRVAPGSLVLDPFCGTGSLLVAAAHYGGHTIGADADGRAMRCGTTKGKTSPQLVQQRRLALATYPAHTLARLTLEEQQLPDMLTNFKVYGLCPPDRIRMNFSAWEKSWHPCRMVDGGNQTSPQEGFLDAIVTDPPYGLREPRKRIVQDGEGGEASGSVAAYDTHEMVLDLVLFAAASLTVGGYLTFWHPTTDQYQDDELPTHPSMRIITNIPQRVSLKVVRRLVVMRKEEPLPAVRPTRAACAPRRPTENLRKLHDETHLPENKDYTDYRERLERKRAATQKYWQQSGEEPTRRQRVGDRQEEIVLNRENKIRLREEKQKESHKQNALNASKNKTNK</sequence>
<dbReference type="InterPro" id="IPR002052">
    <property type="entry name" value="DNA_methylase_N6_adenine_CS"/>
</dbReference>
<gene>
    <name evidence="5" type="ORF">STCU_05542</name>
</gene>
<reference evidence="5 6" key="1">
    <citation type="journal article" date="2013" name="PLoS ONE">
        <title>Predicting the Proteins of Angomonas deanei, Strigomonas culicis and Their Respective Endosymbionts Reveals New Aspects of the Trypanosomatidae Family.</title>
        <authorList>
            <person name="Motta M.C."/>
            <person name="Martins A.C."/>
            <person name="de Souza S.S."/>
            <person name="Catta-Preta C.M."/>
            <person name="Silva R."/>
            <person name="Klein C.C."/>
            <person name="de Almeida L.G."/>
            <person name="de Lima Cunha O."/>
            <person name="Ciapina L.P."/>
            <person name="Brocchi M."/>
            <person name="Colabardini A.C."/>
            <person name="de Araujo Lima B."/>
            <person name="Machado C.R."/>
            <person name="de Almeida Soares C.M."/>
            <person name="Probst C.M."/>
            <person name="de Menezes C.B."/>
            <person name="Thompson C.E."/>
            <person name="Bartholomeu D.C."/>
            <person name="Gradia D.F."/>
            <person name="Pavoni D.P."/>
            <person name="Grisard E.C."/>
            <person name="Fantinatti-Garboggini F."/>
            <person name="Marchini F.K."/>
            <person name="Rodrigues-Luiz G.F."/>
            <person name="Wagner G."/>
            <person name="Goldman G.H."/>
            <person name="Fietto J.L."/>
            <person name="Elias M.C."/>
            <person name="Goldman M.H."/>
            <person name="Sagot M.F."/>
            <person name="Pereira M."/>
            <person name="Stoco P.H."/>
            <person name="de Mendonca-Neto R.P."/>
            <person name="Teixeira S.M."/>
            <person name="Maciel T.E."/>
            <person name="de Oliveira Mendes T.A."/>
            <person name="Urmenyi T.P."/>
            <person name="de Souza W."/>
            <person name="Schenkman S."/>
            <person name="de Vasconcelos A.T."/>
        </authorList>
    </citation>
    <scope>NUCLEOTIDE SEQUENCE [LARGE SCALE GENOMIC DNA]</scope>
</reference>
<dbReference type="OrthoDB" id="333024at2759"/>
<dbReference type="EMBL" id="ATMH01005542">
    <property type="protein sequence ID" value="EPY27796.1"/>
    <property type="molecule type" value="Genomic_DNA"/>
</dbReference>
<dbReference type="GO" id="GO:0008168">
    <property type="term" value="F:methyltransferase activity"/>
    <property type="evidence" value="ECO:0007669"/>
    <property type="project" value="UniProtKB-KW"/>
</dbReference>
<evidence type="ECO:0000313" key="5">
    <source>
        <dbReference type="EMBL" id="EPY27796.1"/>
    </source>
</evidence>
<keyword evidence="1 5" id="KW-0489">Methyltransferase</keyword>
<dbReference type="PIRSF" id="PIRSF017259">
    <property type="entry name" value="tRNA_mtfrase_TRM11"/>
    <property type="match status" value="1"/>
</dbReference>
<dbReference type="InterPro" id="IPR029063">
    <property type="entry name" value="SAM-dependent_MTases_sf"/>
</dbReference>
<dbReference type="GO" id="GO:0005737">
    <property type="term" value="C:cytoplasm"/>
    <property type="evidence" value="ECO:0007669"/>
    <property type="project" value="TreeGrafter"/>
</dbReference>
<protein>
    <submittedName>
        <fullName evidence="5">tRNA guanosine-2'-O-methyltransferase TRM11</fullName>
    </submittedName>
</protein>